<keyword evidence="1" id="KW-0808">Transferase</keyword>
<name>A0A2S7WN58_9FLAO</name>
<dbReference type="PANTHER" id="PTHR46401">
    <property type="entry name" value="GLYCOSYLTRANSFERASE WBBK-RELATED"/>
    <property type="match status" value="1"/>
</dbReference>
<dbReference type="PANTHER" id="PTHR46401:SF2">
    <property type="entry name" value="GLYCOSYLTRANSFERASE WBBK-RELATED"/>
    <property type="match status" value="1"/>
</dbReference>
<comment type="caution">
    <text evidence="3">The sequence shown here is derived from an EMBL/GenBank/DDBJ whole genome shotgun (WGS) entry which is preliminary data.</text>
</comment>
<gene>
    <name evidence="3" type="ORF">BTO18_07605</name>
</gene>
<feature type="domain" description="Glycosyl transferase family 1" evidence="2">
    <location>
        <begin position="196"/>
        <end position="323"/>
    </location>
</feature>
<dbReference type="SUPFAM" id="SSF53756">
    <property type="entry name" value="UDP-Glycosyltransferase/glycogen phosphorylase"/>
    <property type="match status" value="1"/>
</dbReference>
<dbReference type="GO" id="GO:0009103">
    <property type="term" value="P:lipopolysaccharide biosynthetic process"/>
    <property type="evidence" value="ECO:0007669"/>
    <property type="project" value="TreeGrafter"/>
</dbReference>
<proteinExistence type="predicted"/>
<dbReference type="EMBL" id="MSCN01000001">
    <property type="protein sequence ID" value="PQJ79044.1"/>
    <property type="molecule type" value="Genomic_DNA"/>
</dbReference>
<reference evidence="3 4" key="1">
    <citation type="submission" date="2016-12" db="EMBL/GenBank/DDBJ databases">
        <title>Trade-off between light-utilization and light-protection in marine flavobacteria.</title>
        <authorList>
            <person name="Kumagai Y."/>
            <person name="Yoshizawa S."/>
            <person name="Kogure K."/>
            <person name="Iwasaki W."/>
        </authorList>
    </citation>
    <scope>NUCLEOTIDE SEQUENCE [LARGE SCALE GENOMIC DNA]</scope>
    <source>
        <strain evidence="3 4">NBRC 108759</strain>
    </source>
</reference>
<evidence type="ECO:0000259" key="2">
    <source>
        <dbReference type="Pfam" id="PF00534"/>
    </source>
</evidence>
<evidence type="ECO:0000313" key="3">
    <source>
        <dbReference type="EMBL" id="PQJ79044.1"/>
    </source>
</evidence>
<protein>
    <recommendedName>
        <fullName evidence="2">Glycosyl transferase family 1 domain-containing protein</fullName>
    </recommendedName>
</protein>
<dbReference type="CDD" id="cd03801">
    <property type="entry name" value="GT4_PimA-like"/>
    <property type="match status" value="1"/>
</dbReference>
<dbReference type="InterPro" id="IPR001296">
    <property type="entry name" value="Glyco_trans_1"/>
</dbReference>
<dbReference type="Gene3D" id="3.40.50.2000">
    <property type="entry name" value="Glycogen Phosphorylase B"/>
    <property type="match status" value="1"/>
</dbReference>
<dbReference type="GO" id="GO:0016757">
    <property type="term" value="F:glycosyltransferase activity"/>
    <property type="evidence" value="ECO:0007669"/>
    <property type="project" value="InterPro"/>
</dbReference>
<evidence type="ECO:0000256" key="1">
    <source>
        <dbReference type="ARBA" id="ARBA00022679"/>
    </source>
</evidence>
<evidence type="ECO:0000313" key="4">
    <source>
        <dbReference type="Proteomes" id="UP000238882"/>
    </source>
</evidence>
<organism evidence="3 4">
    <name type="scientific">Polaribacter porphyrae</name>
    <dbReference type="NCBI Taxonomy" id="1137780"/>
    <lineage>
        <taxon>Bacteria</taxon>
        <taxon>Pseudomonadati</taxon>
        <taxon>Bacteroidota</taxon>
        <taxon>Flavobacteriia</taxon>
        <taxon>Flavobacteriales</taxon>
        <taxon>Flavobacteriaceae</taxon>
    </lineage>
</organism>
<keyword evidence="4" id="KW-1185">Reference proteome</keyword>
<accession>A0A2S7WN58</accession>
<dbReference type="Pfam" id="PF00534">
    <property type="entry name" value="Glycos_transf_1"/>
    <property type="match status" value="1"/>
</dbReference>
<dbReference type="OrthoDB" id="9811239at2"/>
<sequence length="352" mass="40350">MKNKLLYIYPKKATFINNDISFLEKKYQVVTQDLDWGNPKKLIVNFYKQFLFLLKHSRTSYSIIINFGGYFSYLPTLLGKWFGVNTYIILNGTDCVSFPAYNYGSLRKKILKYFIYKSYKRATKLFPVDASLVQQTHTFDDEVNQKKQGIRCFFPTLKTPVSVIPNGLDSNFWTTKSTIKKTGFISVGFVNSLKSFRVKGIDMILKTAELFPNEKFTIVGISDAFKSTLQGFPTNVITIPYLEKEALKKAYQEHEFYLQVSVNEGFGCALVEAMLTGCIPIVSNVGALPNVTKNKGFIIKKKDINHFKNTIKKALDLSDLDRKSIAREVQENSIKNFDISVRERLLLQEIEN</sequence>
<dbReference type="RefSeq" id="WP_105015647.1">
    <property type="nucleotide sequence ID" value="NZ_MSCN01000001.1"/>
</dbReference>
<dbReference type="AlphaFoldDB" id="A0A2S7WN58"/>
<dbReference type="Proteomes" id="UP000238882">
    <property type="component" value="Unassembled WGS sequence"/>
</dbReference>